<dbReference type="PROSITE" id="PS50043">
    <property type="entry name" value="HTH_LUXR_2"/>
    <property type="match status" value="1"/>
</dbReference>
<dbReference type="InterPro" id="IPR011006">
    <property type="entry name" value="CheY-like_superfamily"/>
</dbReference>
<dbReference type="SUPFAM" id="SSF46894">
    <property type="entry name" value="C-terminal effector domain of the bipartite response regulators"/>
    <property type="match status" value="1"/>
</dbReference>
<dbReference type="PANTHER" id="PTHR43214:SF41">
    <property type="entry name" value="NITRATE_NITRITE RESPONSE REGULATOR PROTEIN NARP"/>
    <property type="match status" value="1"/>
</dbReference>
<feature type="modified residue" description="4-aspartylphosphate" evidence="5">
    <location>
        <position position="61"/>
    </location>
</feature>
<dbReference type="Gene3D" id="3.40.50.2300">
    <property type="match status" value="1"/>
</dbReference>
<dbReference type="Pfam" id="PF00196">
    <property type="entry name" value="GerE"/>
    <property type="match status" value="1"/>
</dbReference>
<organism evidence="8 9">
    <name type="scientific">Teichococcus deserti</name>
    <dbReference type="NCBI Taxonomy" id="1817963"/>
    <lineage>
        <taxon>Bacteria</taxon>
        <taxon>Pseudomonadati</taxon>
        <taxon>Pseudomonadota</taxon>
        <taxon>Alphaproteobacteria</taxon>
        <taxon>Acetobacterales</taxon>
        <taxon>Roseomonadaceae</taxon>
        <taxon>Roseomonas</taxon>
    </lineage>
</organism>
<gene>
    <name evidence="8" type="ORF">BKE38_11555</name>
</gene>
<dbReference type="InterPro" id="IPR039420">
    <property type="entry name" value="WalR-like"/>
</dbReference>
<dbReference type="SMART" id="SM00421">
    <property type="entry name" value="HTH_LUXR"/>
    <property type="match status" value="1"/>
</dbReference>
<dbReference type="Pfam" id="PF00072">
    <property type="entry name" value="Response_reg"/>
    <property type="match status" value="1"/>
</dbReference>
<proteinExistence type="predicted"/>
<dbReference type="InterPro" id="IPR016032">
    <property type="entry name" value="Sig_transdc_resp-reg_C-effctor"/>
</dbReference>
<dbReference type="SMART" id="SM00448">
    <property type="entry name" value="REC"/>
    <property type="match status" value="1"/>
</dbReference>
<dbReference type="OrthoDB" id="9814495at2"/>
<dbReference type="CDD" id="cd17535">
    <property type="entry name" value="REC_NarL-like"/>
    <property type="match status" value="1"/>
</dbReference>
<protein>
    <submittedName>
        <fullName evidence="8">DNA-binding response regulator</fullName>
    </submittedName>
</protein>
<sequence length="218" mass="23271">MTPRRSAPLRILLADDHAVLRRGLRGLLEERAGWQVCAEAESGRAAIELAARLRPEVAILDLALPGPDGLAATRAIRGRSPGTEVLIFARQHSAAQVRAVLAAGARGYLLTSDAEAAVIAAVEALAARRPYFSDAVGDTALAGFLRAGENTQDIRLTLRETEIVQLLAEGMSNKAVAARLAISVKTVETHRTAAMRKLDAHSVVDLVRYALRAQLTSI</sequence>
<dbReference type="AlphaFoldDB" id="A0A1V2H3B6"/>
<keyword evidence="4" id="KW-0804">Transcription</keyword>
<evidence type="ECO:0000259" key="7">
    <source>
        <dbReference type="PROSITE" id="PS50110"/>
    </source>
</evidence>
<dbReference type="PRINTS" id="PR00038">
    <property type="entry name" value="HTHLUXR"/>
</dbReference>
<evidence type="ECO:0000259" key="6">
    <source>
        <dbReference type="PROSITE" id="PS50043"/>
    </source>
</evidence>
<dbReference type="PROSITE" id="PS00622">
    <property type="entry name" value="HTH_LUXR_1"/>
    <property type="match status" value="1"/>
</dbReference>
<evidence type="ECO:0000313" key="9">
    <source>
        <dbReference type="Proteomes" id="UP000188879"/>
    </source>
</evidence>
<keyword evidence="9" id="KW-1185">Reference proteome</keyword>
<dbReference type="PANTHER" id="PTHR43214">
    <property type="entry name" value="TWO-COMPONENT RESPONSE REGULATOR"/>
    <property type="match status" value="1"/>
</dbReference>
<evidence type="ECO:0000256" key="3">
    <source>
        <dbReference type="ARBA" id="ARBA00023125"/>
    </source>
</evidence>
<dbReference type="SUPFAM" id="SSF52172">
    <property type="entry name" value="CheY-like"/>
    <property type="match status" value="1"/>
</dbReference>
<dbReference type="GO" id="GO:0003677">
    <property type="term" value="F:DNA binding"/>
    <property type="evidence" value="ECO:0007669"/>
    <property type="project" value="UniProtKB-KW"/>
</dbReference>
<reference evidence="8 9" key="1">
    <citation type="submission" date="2016-10" db="EMBL/GenBank/DDBJ databases">
        <title>Draft Genome sequence of Roseomonas sp. strain M3.</title>
        <authorList>
            <person name="Subhash Y."/>
            <person name="Lee S."/>
        </authorList>
    </citation>
    <scope>NUCLEOTIDE SEQUENCE [LARGE SCALE GENOMIC DNA]</scope>
    <source>
        <strain evidence="8 9">M3</strain>
    </source>
</reference>
<dbReference type="CDD" id="cd06170">
    <property type="entry name" value="LuxR_C_like"/>
    <property type="match status" value="1"/>
</dbReference>
<keyword evidence="2" id="KW-0805">Transcription regulation</keyword>
<dbReference type="InterPro" id="IPR000792">
    <property type="entry name" value="Tscrpt_reg_LuxR_C"/>
</dbReference>
<evidence type="ECO:0000256" key="1">
    <source>
        <dbReference type="ARBA" id="ARBA00022553"/>
    </source>
</evidence>
<dbReference type="InterPro" id="IPR001789">
    <property type="entry name" value="Sig_transdc_resp-reg_receiver"/>
</dbReference>
<feature type="domain" description="HTH luxR-type" evidence="6">
    <location>
        <begin position="149"/>
        <end position="214"/>
    </location>
</feature>
<dbReference type="InterPro" id="IPR058245">
    <property type="entry name" value="NreC/VraR/RcsB-like_REC"/>
</dbReference>
<name>A0A1V2H3B6_9PROT</name>
<dbReference type="GO" id="GO:0006355">
    <property type="term" value="P:regulation of DNA-templated transcription"/>
    <property type="evidence" value="ECO:0007669"/>
    <property type="project" value="InterPro"/>
</dbReference>
<evidence type="ECO:0000256" key="5">
    <source>
        <dbReference type="PROSITE-ProRule" id="PRU00169"/>
    </source>
</evidence>
<evidence type="ECO:0000256" key="4">
    <source>
        <dbReference type="ARBA" id="ARBA00023163"/>
    </source>
</evidence>
<dbReference type="GO" id="GO:0000160">
    <property type="term" value="P:phosphorelay signal transduction system"/>
    <property type="evidence" value="ECO:0007669"/>
    <property type="project" value="InterPro"/>
</dbReference>
<comment type="caution">
    <text evidence="8">The sequence shown here is derived from an EMBL/GenBank/DDBJ whole genome shotgun (WGS) entry which is preliminary data.</text>
</comment>
<keyword evidence="1 5" id="KW-0597">Phosphoprotein</keyword>
<dbReference type="RefSeq" id="WP_076957505.1">
    <property type="nucleotide sequence ID" value="NZ_MLCO01000094.1"/>
</dbReference>
<evidence type="ECO:0000313" key="8">
    <source>
        <dbReference type="EMBL" id="ONG53793.1"/>
    </source>
</evidence>
<dbReference type="PROSITE" id="PS50110">
    <property type="entry name" value="RESPONSE_REGULATORY"/>
    <property type="match status" value="1"/>
</dbReference>
<dbReference type="Proteomes" id="UP000188879">
    <property type="component" value="Unassembled WGS sequence"/>
</dbReference>
<feature type="domain" description="Response regulatory" evidence="7">
    <location>
        <begin position="10"/>
        <end position="126"/>
    </location>
</feature>
<keyword evidence="3 8" id="KW-0238">DNA-binding</keyword>
<dbReference type="EMBL" id="MLCO01000094">
    <property type="protein sequence ID" value="ONG53793.1"/>
    <property type="molecule type" value="Genomic_DNA"/>
</dbReference>
<evidence type="ECO:0000256" key="2">
    <source>
        <dbReference type="ARBA" id="ARBA00023015"/>
    </source>
</evidence>
<accession>A0A1V2H3B6</accession>